<evidence type="ECO:0000256" key="5">
    <source>
        <dbReference type="ARBA" id="ARBA00022792"/>
    </source>
</evidence>
<organism evidence="12 13">
    <name type="scientific">Thecamonas trahens ATCC 50062</name>
    <dbReference type="NCBI Taxonomy" id="461836"/>
    <lineage>
        <taxon>Eukaryota</taxon>
        <taxon>Apusozoa</taxon>
        <taxon>Apusomonadida</taxon>
        <taxon>Apusomonadidae</taxon>
        <taxon>Thecamonas</taxon>
    </lineage>
</organism>
<dbReference type="Proteomes" id="UP000054408">
    <property type="component" value="Unassembled WGS sequence"/>
</dbReference>
<feature type="transmembrane region" description="Helical" evidence="11">
    <location>
        <begin position="15"/>
        <end position="35"/>
    </location>
</feature>
<keyword evidence="3" id="KW-0813">Transport</keyword>
<keyword evidence="4 11" id="KW-0812">Transmembrane</keyword>
<evidence type="ECO:0000313" key="13">
    <source>
        <dbReference type="Proteomes" id="UP000054408"/>
    </source>
</evidence>
<name>A0A0L0DMU8_THETB</name>
<keyword evidence="10 11" id="KW-0472">Membrane</keyword>
<evidence type="ECO:0000256" key="2">
    <source>
        <dbReference type="ARBA" id="ARBA00008444"/>
    </source>
</evidence>
<dbReference type="GO" id="GO:0030150">
    <property type="term" value="P:protein import into mitochondrial matrix"/>
    <property type="evidence" value="ECO:0007669"/>
    <property type="project" value="TreeGrafter"/>
</dbReference>
<dbReference type="GO" id="GO:0008320">
    <property type="term" value="F:protein transmembrane transporter activity"/>
    <property type="evidence" value="ECO:0007669"/>
    <property type="project" value="TreeGrafter"/>
</dbReference>
<dbReference type="PANTHER" id="PTHR10485:SF0">
    <property type="entry name" value="AT05822P-RELATED"/>
    <property type="match status" value="1"/>
</dbReference>
<keyword evidence="8" id="KW-0811">Translocation</keyword>
<dbReference type="PANTHER" id="PTHR10485">
    <property type="entry name" value="MITOCHONDRIAL IMPORT INNER MEMBRANE TRANSLOCASE SUBUNIT TIM-17"/>
    <property type="match status" value="1"/>
</dbReference>
<keyword evidence="5" id="KW-0999">Mitochondrion inner membrane</keyword>
<keyword evidence="6" id="KW-0653">Protein transport</keyword>
<evidence type="ECO:0000256" key="9">
    <source>
        <dbReference type="ARBA" id="ARBA00023128"/>
    </source>
</evidence>
<evidence type="ECO:0000256" key="3">
    <source>
        <dbReference type="ARBA" id="ARBA00022448"/>
    </source>
</evidence>
<evidence type="ECO:0000256" key="4">
    <source>
        <dbReference type="ARBA" id="ARBA00022692"/>
    </source>
</evidence>
<dbReference type="OrthoDB" id="2261329at2759"/>
<keyword evidence="13" id="KW-1185">Reference proteome</keyword>
<evidence type="ECO:0000313" key="12">
    <source>
        <dbReference type="EMBL" id="KNC53361.1"/>
    </source>
</evidence>
<reference evidence="12 13" key="1">
    <citation type="submission" date="2010-05" db="EMBL/GenBank/DDBJ databases">
        <title>The Genome Sequence of Thecamonas trahens ATCC 50062.</title>
        <authorList>
            <consortium name="The Broad Institute Genome Sequencing Platform"/>
            <person name="Russ C."/>
            <person name="Cuomo C."/>
            <person name="Shea T."/>
            <person name="Young S.K."/>
            <person name="Zeng Q."/>
            <person name="Koehrsen M."/>
            <person name="Haas B."/>
            <person name="Borodovsky M."/>
            <person name="Guigo R."/>
            <person name="Alvarado L."/>
            <person name="Berlin A."/>
            <person name="Bochicchio J."/>
            <person name="Borenstein D."/>
            <person name="Chapman S."/>
            <person name="Chen Z."/>
            <person name="Freedman E."/>
            <person name="Gellesch M."/>
            <person name="Goldberg J."/>
            <person name="Griggs A."/>
            <person name="Gujja S."/>
            <person name="Heilman E."/>
            <person name="Heiman D."/>
            <person name="Hepburn T."/>
            <person name="Howarth C."/>
            <person name="Jen D."/>
            <person name="Larson L."/>
            <person name="Mehta T."/>
            <person name="Park D."/>
            <person name="Pearson M."/>
            <person name="Roberts A."/>
            <person name="Saif S."/>
            <person name="Shenoy N."/>
            <person name="Sisk P."/>
            <person name="Stolte C."/>
            <person name="Sykes S."/>
            <person name="Thomson T."/>
            <person name="Walk T."/>
            <person name="White J."/>
            <person name="Yandava C."/>
            <person name="Burger G."/>
            <person name="Gray M.W."/>
            <person name="Holland P.W.H."/>
            <person name="King N."/>
            <person name="Lang F.B.F."/>
            <person name="Roger A.J."/>
            <person name="Ruiz-Trillo I."/>
            <person name="Lander E."/>
            <person name="Nusbaum C."/>
        </authorList>
    </citation>
    <scope>NUCLEOTIDE SEQUENCE [LARGE SCALE GENOMIC DNA]</scope>
    <source>
        <strain evidence="12 13">ATCC 50062</strain>
    </source>
</reference>
<keyword evidence="9" id="KW-0496">Mitochondrion</keyword>
<dbReference type="RefSeq" id="XP_013754407.1">
    <property type="nucleotide sequence ID" value="XM_013898953.1"/>
</dbReference>
<dbReference type="STRING" id="461836.A0A0L0DMU8"/>
<dbReference type="eggNOG" id="KOG1652">
    <property type="taxonomic scope" value="Eukaryota"/>
</dbReference>
<gene>
    <name evidence="12" type="ORF">AMSG_08861</name>
</gene>
<accession>A0A0L0DMU8</accession>
<evidence type="ECO:0000256" key="7">
    <source>
        <dbReference type="ARBA" id="ARBA00022989"/>
    </source>
</evidence>
<dbReference type="EMBL" id="GL349481">
    <property type="protein sequence ID" value="KNC53361.1"/>
    <property type="molecule type" value="Genomic_DNA"/>
</dbReference>
<protein>
    <submittedName>
        <fullName evidence="12">Mitochondrial inner membrane import translocase subunit</fullName>
    </submittedName>
</protein>
<dbReference type="Pfam" id="PF02466">
    <property type="entry name" value="Tim17"/>
    <property type="match status" value="1"/>
</dbReference>
<evidence type="ECO:0000256" key="8">
    <source>
        <dbReference type="ARBA" id="ARBA00023010"/>
    </source>
</evidence>
<evidence type="ECO:0000256" key="6">
    <source>
        <dbReference type="ARBA" id="ARBA00022927"/>
    </source>
</evidence>
<keyword evidence="7 11" id="KW-1133">Transmembrane helix</keyword>
<dbReference type="GO" id="GO:0005744">
    <property type="term" value="C:TIM23 mitochondrial import inner membrane translocase complex"/>
    <property type="evidence" value="ECO:0007669"/>
    <property type="project" value="TreeGrafter"/>
</dbReference>
<comment type="similarity">
    <text evidence="2">Belongs to the Tim17/Tim22/Tim23 family.</text>
</comment>
<dbReference type="OMA" id="IMFTRIS"/>
<sequence>MDGRDPCPYRILDDIGSAFAMGTIGSGAFHAFKGARAAPKGMRMAGMVAAVKNRAAVTGGAFAIWMALFSSFDCAIAGARGKEDHFNPVAAGALTGALLAIRQGPRKALQHGIAGGAVLGVFEGVGMLIEKVTTYFTQPSAPAYPSVQPGRAAAPPS</sequence>
<dbReference type="AlphaFoldDB" id="A0A0L0DMU8"/>
<comment type="subcellular location">
    <subcellularLocation>
        <location evidence="1">Mitochondrion inner membrane</location>
        <topology evidence="1">Multi-pass membrane protein</topology>
    </subcellularLocation>
</comment>
<evidence type="ECO:0000256" key="11">
    <source>
        <dbReference type="SAM" id="Phobius"/>
    </source>
</evidence>
<evidence type="ECO:0000256" key="1">
    <source>
        <dbReference type="ARBA" id="ARBA00004448"/>
    </source>
</evidence>
<proteinExistence type="inferred from homology"/>
<evidence type="ECO:0000256" key="10">
    <source>
        <dbReference type="ARBA" id="ARBA00023136"/>
    </source>
</evidence>
<feature type="transmembrane region" description="Helical" evidence="11">
    <location>
        <begin position="56"/>
        <end position="79"/>
    </location>
</feature>
<dbReference type="GeneID" id="25567454"/>